<dbReference type="Proteomes" id="UP000240971">
    <property type="component" value="Unassembled WGS sequence"/>
</dbReference>
<dbReference type="InterPro" id="IPR021457">
    <property type="entry name" value="DUF3108"/>
</dbReference>
<name>A0A2P8HHI7_CHINA</name>
<keyword evidence="1" id="KW-0732">Signal</keyword>
<evidence type="ECO:0000313" key="3">
    <source>
        <dbReference type="Proteomes" id="UP000240971"/>
    </source>
</evidence>
<dbReference type="EMBL" id="PYAW01000004">
    <property type="protein sequence ID" value="PSL45667.1"/>
    <property type="molecule type" value="Genomic_DNA"/>
</dbReference>
<gene>
    <name evidence="2" type="ORF">CLV51_104374</name>
</gene>
<feature type="signal peptide" evidence="1">
    <location>
        <begin position="1"/>
        <end position="30"/>
    </location>
</feature>
<dbReference type="AlphaFoldDB" id="A0A2P8HHI7"/>
<accession>A0A2P8HHI7</accession>
<keyword evidence="3" id="KW-1185">Reference proteome</keyword>
<dbReference type="Pfam" id="PF11306">
    <property type="entry name" value="DUF3108"/>
    <property type="match status" value="1"/>
</dbReference>
<evidence type="ECO:0000256" key="1">
    <source>
        <dbReference type="SAM" id="SignalP"/>
    </source>
</evidence>
<dbReference type="OrthoDB" id="6057441at2"/>
<organism evidence="2 3">
    <name type="scientific">Chitinophaga niastensis</name>
    <dbReference type="NCBI Taxonomy" id="536980"/>
    <lineage>
        <taxon>Bacteria</taxon>
        <taxon>Pseudomonadati</taxon>
        <taxon>Bacteroidota</taxon>
        <taxon>Chitinophagia</taxon>
        <taxon>Chitinophagales</taxon>
        <taxon>Chitinophagaceae</taxon>
        <taxon>Chitinophaga</taxon>
    </lineage>
</organism>
<proteinExistence type="predicted"/>
<dbReference type="RefSeq" id="WP_146151336.1">
    <property type="nucleotide sequence ID" value="NZ_PYAW01000004.1"/>
</dbReference>
<protein>
    <submittedName>
        <fullName evidence="2">Uncharacterized protein</fullName>
    </submittedName>
</protein>
<evidence type="ECO:0000313" key="2">
    <source>
        <dbReference type="EMBL" id="PSL45667.1"/>
    </source>
</evidence>
<feature type="chain" id="PRO_5015163050" evidence="1">
    <location>
        <begin position="31"/>
        <end position="272"/>
    </location>
</feature>
<sequence>MHFFKSFQLYKRIILAVAIIAILAAQSAIAQTDTIDPQHHKLNTKLLNPGVRQYIVYFVRPGFEKMLWLNLWIRQIEKATQNKEDVFKISQYWYSEDSTRYHHITSINSAADFSPIYHAAYVGSDLKAYNWSATGIKGTAIADNKAADYKLDFASPNYNWNLDIETFEMLPLAEGKSFVIQFYDAGLEPPAYVTYKVTGAESISTLDNKKVDCWKLFTEGNSPKGGHYTQIFWISKTGHELLKEEDHFGGMLRYKVKLPGFASFVPDKFAKQ</sequence>
<reference evidence="2 3" key="1">
    <citation type="submission" date="2018-03" db="EMBL/GenBank/DDBJ databases">
        <title>Genomic Encyclopedia of Archaeal and Bacterial Type Strains, Phase II (KMG-II): from individual species to whole genera.</title>
        <authorList>
            <person name="Goeker M."/>
        </authorList>
    </citation>
    <scope>NUCLEOTIDE SEQUENCE [LARGE SCALE GENOMIC DNA]</scope>
    <source>
        <strain evidence="2 3">DSM 24859</strain>
    </source>
</reference>
<comment type="caution">
    <text evidence="2">The sequence shown here is derived from an EMBL/GenBank/DDBJ whole genome shotgun (WGS) entry which is preliminary data.</text>
</comment>